<accession>A0A431W5A9</accession>
<gene>
    <name evidence="1" type="ORF">EKG39_15590</name>
</gene>
<reference evidence="1 2" key="1">
    <citation type="submission" date="2018-12" db="EMBL/GenBank/DDBJ databases">
        <authorList>
            <person name="Yu L."/>
        </authorList>
    </citation>
    <scope>NUCLEOTIDE SEQUENCE [LARGE SCALE GENOMIC DNA]</scope>
    <source>
        <strain evidence="1 2">HAW-EB5</strain>
    </source>
</reference>
<dbReference type="AlphaFoldDB" id="A0A431W5A9"/>
<dbReference type="EMBL" id="RXNV01000007">
    <property type="protein sequence ID" value="RTR30640.1"/>
    <property type="molecule type" value="Genomic_DNA"/>
</dbReference>
<protein>
    <submittedName>
        <fullName evidence="1">Uncharacterized protein</fullName>
    </submittedName>
</protein>
<dbReference type="OrthoDB" id="6262932at2"/>
<comment type="caution">
    <text evidence="1">The sequence shown here is derived from an EMBL/GenBank/DDBJ whole genome shotgun (WGS) entry which is preliminary data.</text>
</comment>
<sequence length="162" mass="18165">MPSSLVKLAVTSCTLLAIGCGIGISAYLNSEHSENHDHLIPLVMGSWVKIPGFCEGKTTYVEQIDILNRQSMTMKGETLEIVNFQLSNTSPIKLQCEPIGEVELFAQTSFIADKFSRFYVGEVAGYSVMKEVSPTGELWFKFDRRLQKKLQAMNKINNRARI</sequence>
<dbReference type="PROSITE" id="PS51257">
    <property type="entry name" value="PROKAR_LIPOPROTEIN"/>
    <property type="match status" value="1"/>
</dbReference>
<keyword evidence="2" id="KW-1185">Reference proteome</keyword>
<organism evidence="1 2">
    <name type="scientific">Shewanella atlantica</name>
    <dbReference type="NCBI Taxonomy" id="271099"/>
    <lineage>
        <taxon>Bacteria</taxon>
        <taxon>Pseudomonadati</taxon>
        <taxon>Pseudomonadota</taxon>
        <taxon>Gammaproteobacteria</taxon>
        <taxon>Alteromonadales</taxon>
        <taxon>Shewanellaceae</taxon>
        <taxon>Shewanella</taxon>
    </lineage>
</organism>
<name>A0A431W5A9_9GAMM</name>
<dbReference type="RefSeq" id="WP_126506781.1">
    <property type="nucleotide sequence ID" value="NZ_RXNV01000007.1"/>
</dbReference>
<evidence type="ECO:0000313" key="1">
    <source>
        <dbReference type="EMBL" id="RTR30640.1"/>
    </source>
</evidence>
<evidence type="ECO:0000313" key="2">
    <source>
        <dbReference type="Proteomes" id="UP000282060"/>
    </source>
</evidence>
<proteinExistence type="predicted"/>
<dbReference type="Proteomes" id="UP000282060">
    <property type="component" value="Unassembled WGS sequence"/>
</dbReference>